<gene>
    <name evidence="15" type="ORF">ASCRUDRAFT_19168</name>
</gene>
<dbReference type="STRING" id="1344418.A0A1D2VBC6"/>
<dbReference type="GO" id="GO:0070987">
    <property type="term" value="P:error-free translesion synthesis"/>
    <property type="evidence" value="ECO:0007669"/>
    <property type="project" value="UniProtKB-ARBA"/>
</dbReference>
<keyword evidence="12" id="KW-0539">Nucleus</keyword>
<evidence type="ECO:0000256" key="1">
    <source>
        <dbReference type="ARBA" id="ARBA00004123"/>
    </source>
</evidence>
<dbReference type="Gene3D" id="3.40.50.10190">
    <property type="entry name" value="BRCT domain"/>
    <property type="match status" value="1"/>
</dbReference>
<dbReference type="SUPFAM" id="SSF56672">
    <property type="entry name" value="DNA/RNA polymerases"/>
    <property type="match status" value="1"/>
</dbReference>
<evidence type="ECO:0000313" key="15">
    <source>
        <dbReference type="EMBL" id="ODV58911.1"/>
    </source>
</evidence>
<feature type="domain" description="UmuC" evidence="14">
    <location>
        <begin position="233"/>
        <end position="418"/>
    </location>
</feature>
<dbReference type="PROSITE" id="PS50172">
    <property type="entry name" value="BRCT"/>
    <property type="match status" value="1"/>
</dbReference>
<dbReference type="GO" id="GO:0005634">
    <property type="term" value="C:nucleus"/>
    <property type="evidence" value="ECO:0007669"/>
    <property type="project" value="UniProtKB-SubCell"/>
</dbReference>
<keyword evidence="5" id="KW-0808">Transferase</keyword>
<dbReference type="InterPro" id="IPR017961">
    <property type="entry name" value="DNA_pol_Y-fam_little_finger"/>
</dbReference>
<feature type="non-terminal residue" evidence="15">
    <location>
        <position position="1"/>
    </location>
</feature>
<evidence type="ECO:0000256" key="8">
    <source>
        <dbReference type="ARBA" id="ARBA00022763"/>
    </source>
</evidence>
<dbReference type="InterPro" id="IPR036775">
    <property type="entry name" value="DNA_pol_Y-fam_lit_finger_sf"/>
</dbReference>
<keyword evidence="16" id="KW-1185">Reference proteome</keyword>
<feature type="non-terminal residue" evidence="15">
    <location>
        <position position="601"/>
    </location>
</feature>
<evidence type="ECO:0000256" key="12">
    <source>
        <dbReference type="ARBA" id="ARBA00023242"/>
    </source>
</evidence>
<dbReference type="GO" id="GO:0006281">
    <property type="term" value="P:DNA repair"/>
    <property type="evidence" value="ECO:0007669"/>
    <property type="project" value="UniProtKB-KW"/>
</dbReference>
<dbReference type="CDD" id="cd17719">
    <property type="entry name" value="BRCT_Rev1"/>
    <property type="match status" value="1"/>
</dbReference>
<keyword evidence="11" id="KW-0234">DNA repair</keyword>
<dbReference type="Gene3D" id="3.30.1490.100">
    <property type="entry name" value="DNA polymerase, Y-family, little finger domain"/>
    <property type="match status" value="1"/>
</dbReference>
<dbReference type="Gene3D" id="3.30.70.270">
    <property type="match status" value="1"/>
</dbReference>
<dbReference type="Gene3D" id="1.10.150.20">
    <property type="entry name" value="5' to 3' exonuclease, C-terminal subdomain"/>
    <property type="match status" value="1"/>
</dbReference>
<dbReference type="GeneID" id="30963210"/>
<keyword evidence="10" id="KW-0238">DNA-binding</keyword>
<dbReference type="InterPro" id="IPR036420">
    <property type="entry name" value="BRCT_dom_sf"/>
</dbReference>
<comment type="subcellular location">
    <subcellularLocation>
        <location evidence="1">Nucleus</location>
    </subcellularLocation>
</comment>
<dbReference type="FunFam" id="3.30.1490.100:FF:000001">
    <property type="entry name" value="DNA repair protein REV1"/>
    <property type="match status" value="1"/>
</dbReference>
<comment type="similarity">
    <text evidence="2">Belongs to the DNA polymerase type-Y family.</text>
</comment>
<dbReference type="RefSeq" id="XP_020045218.1">
    <property type="nucleotide sequence ID" value="XM_020189574.1"/>
</dbReference>
<dbReference type="Pfam" id="PF00817">
    <property type="entry name" value="IMS"/>
    <property type="match status" value="1"/>
</dbReference>
<keyword evidence="7" id="KW-0479">Metal-binding</keyword>
<dbReference type="InterPro" id="IPR001126">
    <property type="entry name" value="UmuC"/>
</dbReference>
<dbReference type="InParanoid" id="A0A1D2VBC6"/>
<keyword evidence="6" id="KW-0548">Nucleotidyltransferase</keyword>
<dbReference type="GO" id="GO:0042276">
    <property type="term" value="P:error-prone translesion synthesis"/>
    <property type="evidence" value="ECO:0007669"/>
    <property type="project" value="TreeGrafter"/>
</dbReference>
<dbReference type="PROSITE" id="PS50173">
    <property type="entry name" value="UMUC"/>
    <property type="match status" value="1"/>
</dbReference>
<evidence type="ECO:0000256" key="9">
    <source>
        <dbReference type="ARBA" id="ARBA00022842"/>
    </source>
</evidence>
<dbReference type="OrthoDB" id="427711at2759"/>
<name>A0A1D2VBC6_9ASCO</name>
<dbReference type="AlphaFoldDB" id="A0A1D2VBC6"/>
<evidence type="ECO:0000256" key="4">
    <source>
        <dbReference type="ARBA" id="ARBA00022634"/>
    </source>
</evidence>
<evidence type="ECO:0000256" key="10">
    <source>
        <dbReference type="ARBA" id="ARBA00023125"/>
    </source>
</evidence>
<accession>A0A1D2VBC6</accession>
<dbReference type="InterPro" id="IPR043128">
    <property type="entry name" value="Rev_trsase/Diguanyl_cyclase"/>
</dbReference>
<evidence type="ECO:0000256" key="3">
    <source>
        <dbReference type="ARBA" id="ARBA00020399"/>
    </source>
</evidence>
<dbReference type="InterPro" id="IPR043502">
    <property type="entry name" value="DNA/RNA_pol_sf"/>
</dbReference>
<evidence type="ECO:0000256" key="6">
    <source>
        <dbReference type="ARBA" id="ARBA00022695"/>
    </source>
</evidence>
<dbReference type="EMBL" id="KV454489">
    <property type="protein sequence ID" value="ODV58911.1"/>
    <property type="molecule type" value="Genomic_DNA"/>
</dbReference>
<dbReference type="PANTHER" id="PTHR45990:SF1">
    <property type="entry name" value="DNA REPAIR PROTEIN REV1"/>
    <property type="match status" value="1"/>
</dbReference>
<evidence type="ECO:0000259" key="13">
    <source>
        <dbReference type="PROSITE" id="PS50172"/>
    </source>
</evidence>
<dbReference type="PANTHER" id="PTHR45990">
    <property type="entry name" value="DNA REPAIR PROTEIN REV1"/>
    <property type="match status" value="1"/>
</dbReference>
<proteinExistence type="inferred from homology"/>
<keyword evidence="4" id="KW-0237">DNA synthesis</keyword>
<sequence length="601" mass="68983">EREFGDYKSYFVNKQLKQQKADQEFVKWEQKRNPNNKNYIPIFKNCIVYINGYTNPNSQTLRKLVTLYGGKYSSTENPMVTHIIATKLTPRKLTLLKYRKVVKPEWIVDSIKNQNLMNWRIYSLLNSKTFSGTKVTDKIPVHNNVPNQKKYFDKEKTCNQEHQVQKDSTISKNIDSKDPEFLKYYFSNSRLHHLSTWKSDLKSEFVEKAIEVNLQQNNLLKMKTSVSTSNSIVLHIDFDCFFAKVSSLNYPNIDFEKFPVCVSHGSGTSDISSCNYVCRKFGIKNGMWVQNAKKICPNLICLKYNFVNYEKISRTFYDYLLQNIQFNSILPVSIDEVLLDVNCESKSDIDILAEKIRNDILQLTKCTISVGASTNVLLAKLSLKKAKPNGYFFLNSEDHLFLETFLNNTLVRDLPGVGRSTIERFQKELGSNCLNPIKIGNIKKINKGRFISIFGNKTGSKFYDYTRGVDHFSISKEINKIRFDANKSVSIDVNWGVRFDHWKQVETFLTSLSQELVNRMKKIKKVGSTLVLKIMKRAPNAPVVPPKFLGMGECVQLSKSSKIGLPTNDVGIISTEAKCLLRLINCNPIEIRGVGIQMKNL</sequence>
<feature type="domain" description="BRCT" evidence="13">
    <location>
        <begin position="38"/>
        <end position="124"/>
    </location>
</feature>
<keyword evidence="8" id="KW-0227">DNA damage</keyword>
<dbReference type="Gene3D" id="3.40.1170.60">
    <property type="match status" value="1"/>
</dbReference>
<dbReference type="Pfam" id="PF16589">
    <property type="entry name" value="BRCT_2"/>
    <property type="match status" value="1"/>
</dbReference>
<dbReference type="Gene3D" id="6.10.250.1490">
    <property type="match status" value="1"/>
</dbReference>
<evidence type="ECO:0000256" key="5">
    <source>
        <dbReference type="ARBA" id="ARBA00022679"/>
    </source>
</evidence>
<protein>
    <recommendedName>
        <fullName evidence="3">DNA repair protein REV1</fullName>
    </recommendedName>
</protein>
<evidence type="ECO:0000256" key="11">
    <source>
        <dbReference type="ARBA" id="ARBA00023204"/>
    </source>
</evidence>
<dbReference type="GO" id="GO:0003684">
    <property type="term" value="F:damaged DNA binding"/>
    <property type="evidence" value="ECO:0007669"/>
    <property type="project" value="InterPro"/>
</dbReference>
<dbReference type="GO" id="GO:0046872">
    <property type="term" value="F:metal ion binding"/>
    <property type="evidence" value="ECO:0007669"/>
    <property type="project" value="UniProtKB-KW"/>
</dbReference>
<dbReference type="SUPFAM" id="SSF100879">
    <property type="entry name" value="Lesion bypass DNA polymerase (Y-family), little finger domain"/>
    <property type="match status" value="1"/>
</dbReference>
<dbReference type="Pfam" id="PF21999">
    <property type="entry name" value="IMS_HHH_1"/>
    <property type="match status" value="1"/>
</dbReference>
<dbReference type="GO" id="GO:0017125">
    <property type="term" value="F:deoxycytidyl transferase activity"/>
    <property type="evidence" value="ECO:0007669"/>
    <property type="project" value="TreeGrafter"/>
</dbReference>
<reference evidence="16" key="1">
    <citation type="submission" date="2016-05" db="EMBL/GenBank/DDBJ databases">
        <title>Comparative genomics of biotechnologically important yeasts.</title>
        <authorList>
            <consortium name="DOE Joint Genome Institute"/>
            <person name="Riley R."/>
            <person name="Haridas S."/>
            <person name="Wolfe K.H."/>
            <person name="Lopes M.R."/>
            <person name="Hittinger C.T."/>
            <person name="Goker M."/>
            <person name="Salamov A."/>
            <person name="Wisecaver J."/>
            <person name="Long T.M."/>
            <person name="Aerts A.L."/>
            <person name="Barry K."/>
            <person name="Choi C."/>
            <person name="Clum A."/>
            <person name="Coughlan A.Y."/>
            <person name="Deshpande S."/>
            <person name="Douglass A.P."/>
            <person name="Hanson S.J."/>
            <person name="Klenk H.-P."/>
            <person name="Labutti K."/>
            <person name="Lapidus A."/>
            <person name="Lindquist E."/>
            <person name="Lipzen A."/>
            <person name="Meier-Kolthoff J.P."/>
            <person name="Ohm R.A."/>
            <person name="Otillar R.P."/>
            <person name="Pangilinan J."/>
            <person name="Peng Y."/>
            <person name="Rokas A."/>
            <person name="Rosa C.A."/>
            <person name="Scheuner C."/>
            <person name="Sibirny A.A."/>
            <person name="Slot J.C."/>
            <person name="Stielow J.B."/>
            <person name="Sun H."/>
            <person name="Kurtzman C.P."/>
            <person name="Blackwell M."/>
            <person name="Grigoriev I.V."/>
            <person name="Jeffries T.W."/>
        </authorList>
    </citation>
    <scope>NUCLEOTIDE SEQUENCE [LARGE SCALE GENOMIC DNA]</scope>
    <source>
        <strain evidence="16">DSM 1968</strain>
    </source>
</reference>
<dbReference type="FunCoup" id="A0A1D2VBC6">
    <property type="interactions" value="844"/>
</dbReference>
<dbReference type="InterPro" id="IPR001357">
    <property type="entry name" value="BRCT_dom"/>
</dbReference>
<dbReference type="InterPro" id="IPR053848">
    <property type="entry name" value="IMS_HHH_1"/>
</dbReference>
<keyword evidence="9" id="KW-0460">Magnesium</keyword>
<organism evidence="15 16">
    <name type="scientific">Ascoidea rubescens DSM 1968</name>
    <dbReference type="NCBI Taxonomy" id="1344418"/>
    <lineage>
        <taxon>Eukaryota</taxon>
        <taxon>Fungi</taxon>
        <taxon>Dikarya</taxon>
        <taxon>Ascomycota</taxon>
        <taxon>Saccharomycotina</taxon>
        <taxon>Saccharomycetes</taxon>
        <taxon>Ascoideaceae</taxon>
        <taxon>Ascoidea</taxon>
    </lineage>
</organism>
<evidence type="ECO:0000259" key="14">
    <source>
        <dbReference type="PROSITE" id="PS50173"/>
    </source>
</evidence>
<dbReference type="SUPFAM" id="SSF52113">
    <property type="entry name" value="BRCT domain"/>
    <property type="match status" value="1"/>
</dbReference>
<evidence type="ECO:0000256" key="7">
    <source>
        <dbReference type="ARBA" id="ARBA00022723"/>
    </source>
</evidence>
<dbReference type="Pfam" id="PF11799">
    <property type="entry name" value="IMS_C"/>
    <property type="match status" value="1"/>
</dbReference>
<dbReference type="SMART" id="SM00292">
    <property type="entry name" value="BRCT"/>
    <property type="match status" value="1"/>
</dbReference>
<dbReference type="GO" id="GO:0003887">
    <property type="term" value="F:DNA-directed DNA polymerase activity"/>
    <property type="evidence" value="ECO:0007669"/>
    <property type="project" value="InterPro"/>
</dbReference>
<dbReference type="Proteomes" id="UP000095038">
    <property type="component" value="Unassembled WGS sequence"/>
</dbReference>
<evidence type="ECO:0000313" key="16">
    <source>
        <dbReference type="Proteomes" id="UP000095038"/>
    </source>
</evidence>
<evidence type="ECO:0000256" key="2">
    <source>
        <dbReference type="ARBA" id="ARBA00010945"/>
    </source>
</evidence>